<name>A0A417Y0B6_9ACTN</name>
<evidence type="ECO:0000256" key="3">
    <source>
        <dbReference type="ARBA" id="ARBA00023125"/>
    </source>
</evidence>
<keyword evidence="4" id="KW-0804">Transcription</keyword>
<gene>
    <name evidence="7" type="ORF">D0Z08_15635</name>
</gene>
<feature type="domain" description="HTH tetR-type" evidence="6">
    <location>
        <begin position="7"/>
        <end position="67"/>
    </location>
</feature>
<dbReference type="GO" id="GO:0000976">
    <property type="term" value="F:transcription cis-regulatory region binding"/>
    <property type="evidence" value="ECO:0007669"/>
    <property type="project" value="TreeGrafter"/>
</dbReference>
<accession>A0A417Y0B6</accession>
<evidence type="ECO:0000256" key="4">
    <source>
        <dbReference type="ARBA" id="ARBA00023163"/>
    </source>
</evidence>
<dbReference type="SUPFAM" id="SSF46689">
    <property type="entry name" value="Homeodomain-like"/>
    <property type="match status" value="1"/>
</dbReference>
<evidence type="ECO:0000256" key="2">
    <source>
        <dbReference type="ARBA" id="ARBA00023015"/>
    </source>
</evidence>
<keyword evidence="1" id="KW-0678">Repressor</keyword>
<dbReference type="OrthoDB" id="5242433at2"/>
<dbReference type="RefSeq" id="WP_118926185.1">
    <property type="nucleotide sequence ID" value="NZ_QXGH01000019.1"/>
</dbReference>
<dbReference type="InterPro" id="IPR009057">
    <property type="entry name" value="Homeodomain-like_sf"/>
</dbReference>
<organism evidence="7 8">
    <name type="scientific">Nocardioides immobilis</name>
    <dbReference type="NCBI Taxonomy" id="2049295"/>
    <lineage>
        <taxon>Bacteria</taxon>
        <taxon>Bacillati</taxon>
        <taxon>Actinomycetota</taxon>
        <taxon>Actinomycetes</taxon>
        <taxon>Propionibacteriales</taxon>
        <taxon>Nocardioidaceae</taxon>
        <taxon>Nocardioides</taxon>
    </lineage>
</organism>
<keyword evidence="8" id="KW-1185">Reference proteome</keyword>
<dbReference type="SUPFAM" id="SSF48498">
    <property type="entry name" value="Tetracyclin repressor-like, C-terminal domain"/>
    <property type="match status" value="1"/>
</dbReference>
<evidence type="ECO:0000313" key="7">
    <source>
        <dbReference type="EMBL" id="RHW26079.1"/>
    </source>
</evidence>
<reference evidence="7 8" key="1">
    <citation type="submission" date="2018-09" db="EMBL/GenBank/DDBJ databases">
        <title>Genome sequencing of Nocardioides immobilis CCTCC AB 2017083 for comparison to Nocardioides silvaticus.</title>
        <authorList>
            <person name="Li C."/>
            <person name="Wang G."/>
        </authorList>
    </citation>
    <scope>NUCLEOTIDE SEQUENCE [LARGE SCALE GENOMIC DNA]</scope>
    <source>
        <strain evidence="7 8">CCTCC AB 2017083</strain>
    </source>
</reference>
<dbReference type="InterPro" id="IPR036271">
    <property type="entry name" value="Tet_transcr_reg_TetR-rel_C_sf"/>
</dbReference>
<dbReference type="GO" id="GO:0003700">
    <property type="term" value="F:DNA-binding transcription factor activity"/>
    <property type="evidence" value="ECO:0007669"/>
    <property type="project" value="TreeGrafter"/>
</dbReference>
<evidence type="ECO:0000256" key="1">
    <source>
        <dbReference type="ARBA" id="ARBA00022491"/>
    </source>
</evidence>
<dbReference type="InterPro" id="IPR039538">
    <property type="entry name" value="BetI_C"/>
</dbReference>
<dbReference type="Proteomes" id="UP000283644">
    <property type="component" value="Unassembled WGS sequence"/>
</dbReference>
<dbReference type="PANTHER" id="PTHR30055">
    <property type="entry name" value="HTH-TYPE TRANSCRIPTIONAL REGULATOR RUTR"/>
    <property type="match status" value="1"/>
</dbReference>
<evidence type="ECO:0000313" key="8">
    <source>
        <dbReference type="Proteomes" id="UP000283644"/>
    </source>
</evidence>
<dbReference type="EMBL" id="QXGH01000019">
    <property type="protein sequence ID" value="RHW26079.1"/>
    <property type="molecule type" value="Genomic_DNA"/>
</dbReference>
<dbReference type="Pfam" id="PF00440">
    <property type="entry name" value="TetR_N"/>
    <property type="match status" value="1"/>
</dbReference>
<dbReference type="Pfam" id="PF13977">
    <property type="entry name" value="TetR_C_6"/>
    <property type="match status" value="1"/>
</dbReference>
<proteinExistence type="predicted"/>
<keyword evidence="2" id="KW-0805">Transcription regulation</keyword>
<evidence type="ECO:0000259" key="6">
    <source>
        <dbReference type="PROSITE" id="PS50977"/>
    </source>
</evidence>
<keyword evidence="3 5" id="KW-0238">DNA-binding</keyword>
<dbReference type="Gene3D" id="1.10.357.10">
    <property type="entry name" value="Tetracycline Repressor, domain 2"/>
    <property type="match status" value="1"/>
</dbReference>
<dbReference type="InterPro" id="IPR001647">
    <property type="entry name" value="HTH_TetR"/>
</dbReference>
<evidence type="ECO:0000256" key="5">
    <source>
        <dbReference type="PROSITE-ProRule" id="PRU00335"/>
    </source>
</evidence>
<dbReference type="AlphaFoldDB" id="A0A417Y0B6"/>
<comment type="caution">
    <text evidence="7">The sequence shown here is derived from an EMBL/GenBank/DDBJ whole genome shotgun (WGS) entry which is preliminary data.</text>
</comment>
<dbReference type="PANTHER" id="PTHR30055:SF234">
    <property type="entry name" value="HTH-TYPE TRANSCRIPTIONAL REGULATOR BETI"/>
    <property type="match status" value="1"/>
</dbReference>
<feature type="DNA-binding region" description="H-T-H motif" evidence="5">
    <location>
        <begin position="30"/>
        <end position="49"/>
    </location>
</feature>
<dbReference type="InterPro" id="IPR050109">
    <property type="entry name" value="HTH-type_TetR-like_transc_reg"/>
</dbReference>
<sequence length="201" mass="22136">MARMPLAQRRQQLVDAAIAVLTREGVPGATTRAIVAEAGTSLSVFHYCFDSKQELLDAVIKTLVGTTVDLAEASFEEATTRQEMIRAGLGAYWSHVVANPDHHLLTYELTQYCLRTPGYAAVARQQYDHYAHAFIAILDALGAEPAAPIEAIGRYCAAMIDGLTLDWLVRRDDHSARQVLDLVARHIDEVLLVPEPARADR</sequence>
<protein>
    <submittedName>
        <fullName evidence="7">TetR family transcriptional regulator</fullName>
    </submittedName>
</protein>
<dbReference type="PROSITE" id="PS50977">
    <property type="entry name" value="HTH_TETR_2"/>
    <property type="match status" value="1"/>
</dbReference>